<organism evidence="2 3">
    <name type="scientific">Dendroctonus ponderosae</name>
    <name type="common">Mountain pine beetle</name>
    <dbReference type="NCBI Taxonomy" id="77166"/>
    <lineage>
        <taxon>Eukaryota</taxon>
        <taxon>Metazoa</taxon>
        <taxon>Ecdysozoa</taxon>
        <taxon>Arthropoda</taxon>
        <taxon>Hexapoda</taxon>
        <taxon>Insecta</taxon>
        <taxon>Pterygota</taxon>
        <taxon>Neoptera</taxon>
        <taxon>Endopterygota</taxon>
        <taxon>Coleoptera</taxon>
        <taxon>Polyphaga</taxon>
        <taxon>Cucujiformia</taxon>
        <taxon>Curculionidae</taxon>
        <taxon>Scolytinae</taxon>
        <taxon>Dendroctonus</taxon>
    </lineage>
</organism>
<gene>
    <name evidence="2" type="ORF">D910_03436</name>
</gene>
<sequence length="90" mass="9778">MQLDQPRIFKKTEEMLKKRLILEYLTRSTVAHMYGSNGHMAIKPGVGSTTTLTDGGLLHATPTSGNSRRPAGPPGFRMPPARGRPYCPAG</sequence>
<evidence type="ECO:0000313" key="2">
    <source>
        <dbReference type="EMBL" id="ERL86022.1"/>
    </source>
</evidence>
<proteinExistence type="predicted"/>
<feature type="region of interest" description="Disordered" evidence="1">
    <location>
        <begin position="52"/>
        <end position="90"/>
    </location>
</feature>
<dbReference type="Proteomes" id="UP000030742">
    <property type="component" value="Unassembled WGS sequence"/>
</dbReference>
<dbReference type="EMBL" id="KB631775">
    <property type="protein sequence ID" value="ERL86022.1"/>
    <property type="molecule type" value="Genomic_DNA"/>
</dbReference>
<name>U4TYW6_DENPD</name>
<accession>U4TYW6</accession>
<evidence type="ECO:0000256" key="1">
    <source>
        <dbReference type="SAM" id="MobiDB-lite"/>
    </source>
</evidence>
<reference evidence="2 3" key="1">
    <citation type="journal article" date="2013" name="Genome Biol.">
        <title>Draft genome of the mountain pine beetle, Dendroctonus ponderosae Hopkins, a major forest pest.</title>
        <authorList>
            <person name="Keeling C.I."/>
            <person name="Yuen M.M."/>
            <person name="Liao N.Y."/>
            <person name="Docking T.R."/>
            <person name="Chan S.K."/>
            <person name="Taylor G.A."/>
            <person name="Palmquist D.L."/>
            <person name="Jackman S.D."/>
            <person name="Nguyen A."/>
            <person name="Li M."/>
            <person name="Henderson H."/>
            <person name="Janes J.K."/>
            <person name="Zhao Y."/>
            <person name="Pandoh P."/>
            <person name="Moore R."/>
            <person name="Sperling F.A."/>
            <person name="Huber D.P."/>
            <person name="Birol I."/>
            <person name="Jones S.J."/>
            <person name="Bohlmann J."/>
        </authorList>
    </citation>
    <scope>NUCLEOTIDE SEQUENCE</scope>
</reference>
<protein>
    <submittedName>
        <fullName evidence="2">Uncharacterized protein</fullName>
    </submittedName>
</protein>
<dbReference type="AlphaFoldDB" id="U4TYW6"/>
<dbReference type="OrthoDB" id="6514358at2759"/>
<evidence type="ECO:0000313" key="3">
    <source>
        <dbReference type="Proteomes" id="UP000030742"/>
    </source>
</evidence>